<evidence type="ECO:0000256" key="12">
    <source>
        <dbReference type="ARBA" id="ARBA00022777"/>
    </source>
</evidence>
<keyword evidence="13" id="KW-0460">Magnesium</keyword>
<keyword evidence="6" id="KW-0813">Transport</keyword>
<dbReference type="EMBL" id="JYLK01000001">
    <property type="protein sequence ID" value="KRP63186.1"/>
    <property type="molecule type" value="Genomic_DNA"/>
</dbReference>
<keyword evidence="18" id="KW-1185">Reference proteome</keyword>
<comment type="catalytic activity">
    <reaction evidence="1">
        <text>L-histidyl-[protein] + phosphoenolpyruvate = N(pros)-phospho-L-histidyl-[protein] + pyruvate</text>
        <dbReference type="Rhea" id="RHEA:23880"/>
        <dbReference type="Rhea" id="RHEA-COMP:9745"/>
        <dbReference type="Rhea" id="RHEA-COMP:9746"/>
        <dbReference type="ChEBI" id="CHEBI:15361"/>
        <dbReference type="ChEBI" id="CHEBI:29979"/>
        <dbReference type="ChEBI" id="CHEBI:58702"/>
        <dbReference type="ChEBI" id="CHEBI:64837"/>
        <dbReference type="EC" id="2.7.3.9"/>
    </reaction>
</comment>
<dbReference type="SUPFAM" id="SSF47831">
    <property type="entry name" value="Enzyme I of the PEP:sugar phosphotransferase system HPr-binding (sub)domain"/>
    <property type="match status" value="1"/>
</dbReference>
<dbReference type="PANTHER" id="PTHR46244">
    <property type="entry name" value="PHOSPHOENOLPYRUVATE-PROTEIN PHOSPHOTRANSFERASE"/>
    <property type="match status" value="1"/>
</dbReference>
<dbReference type="Pfam" id="PF02896">
    <property type="entry name" value="PEP-utilizers_C"/>
    <property type="match status" value="1"/>
</dbReference>
<dbReference type="Proteomes" id="UP000052019">
    <property type="component" value="Unassembled WGS sequence"/>
</dbReference>
<comment type="subcellular location">
    <subcellularLocation>
        <location evidence="3">Cytoplasm</location>
    </subcellularLocation>
</comment>
<evidence type="ECO:0000256" key="4">
    <source>
        <dbReference type="ARBA" id="ARBA00007837"/>
    </source>
</evidence>
<dbReference type="Pfam" id="PF01590">
    <property type="entry name" value="GAF"/>
    <property type="match status" value="1"/>
</dbReference>
<dbReference type="NCBIfam" id="TIGR01417">
    <property type="entry name" value="PTS_I_fam"/>
    <property type="match status" value="1"/>
</dbReference>
<evidence type="ECO:0000259" key="14">
    <source>
        <dbReference type="SMART" id="SM00065"/>
    </source>
</evidence>
<dbReference type="InterPro" id="IPR050499">
    <property type="entry name" value="PEP-utilizing_PTS_enzyme"/>
</dbReference>
<dbReference type="EC" id="2.7.3.9" evidence="5"/>
<evidence type="ECO:0000256" key="11">
    <source>
        <dbReference type="ARBA" id="ARBA00022723"/>
    </source>
</evidence>
<dbReference type="InterPro" id="IPR006318">
    <property type="entry name" value="PTS_EI-like"/>
</dbReference>
<dbReference type="Proteomes" id="UP000183126">
    <property type="component" value="Chromosome I"/>
</dbReference>
<dbReference type="GO" id="GO:0009401">
    <property type="term" value="P:phosphoenolpyruvate-dependent sugar phosphotransferase system"/>
    <property type="evidence" value="ECO:0007669"/>
    <property type="project" value="UniProtKB-KW"/>
</dbReference>
<dbReference type="GO" id="GO:0005737">
    <property type="term" value="C:cytoplasm"/>
    <property type="evidence" value="ECO:0007669"/>
    <property type="project" value="UniProtKB-SubCell"/>
</dbReference>
<evidence type="ECO:0000256" key="7">
    <source>
        <dbReference type="ARBA" id="ARBA00022490"/>
    </source>
</evidence>
<evidence type="ECO:0000256" key="5">
    <source>
        <dbReference type="ARBA" id="ARBA00012232"/>
    </source>
</evidence>
<dbReference type="RefSeq" id="WP_057006475.1">
    <property type="nucleotide sequence ID" value="NZ_JYLK01000001.1"/>
</dbReference>
<evidence type="ECO:0000256" key="13">
    <source>
        <dbReference type="ARBA" id="ARBA00022842"/>
    </source>
</evidence>
<dbReference type="InterPro" id="IPR036637">
    <property type="entry name" value="Phosphohistidine_dom_sf"/>
</dbReference>
<dbReference type="OrthoDB" id="9765468at2"/>
<evidence type="ECO:0000256" key="10">
    <source>
        <dbReference type="ARBA" id="ARBA00022683"/>
    </source>
</evidence>
<dbReference type="PRINTS" id="PR01736">
    <property type="entry name" value="PHPHTRNFRASE"/>
</dbReference>
<evidence type="ECO:0000256" key="6">
    <source>
        <dbReference type="ARBA" id="ARBA00022448"/>
    </source>
</evidence>
<keyword evidence="7" id="KW-0963">Cytoplasm</keyword>
<keyword evidence="12" id="KW-0418">Kinase</keyword>
<dbReference type="InterPro" id="IPR029016">
    <property type="entry name" value="GAF-like_dom_sf"/>
</dbReference>
<sequence length="759" mass="83519">MLNTLRKIVQEVNSAKDLKAALGIIVLRVKEAMGSQVCSVYLLDPETNRFVLMATEGLNKRSIGKVSMAPNEGLVGLVGTREEPLNLEHAADHPRYRYFAETGEERYASFLGAPIIHHRRVVGVLVIQQKERRQFDEGEEAFLVTMSAQLAGVIAHAEATGSIRGLGREGKGIQEAKFIGVPGSPGAAVGTAVVMLPPADLDVVPDKTVKDIDAEIKLFKTALEGVRADMRNLSTKLATQLRPEERALFDVYQMMLDDASLGNEVKTVIKTGQWAQGALRQVVTDHVNRFELMDDAYLRERASDVRDLGRRLLAYLQEDRTTNLVYPDNTILISEELTATMLGEVPEGKLVGLVSVLGSGNSHVAILARAMGIPTVMGLVELPYSKVDGIDMIVDGHRGEVFTNPSELLRKQYAEVVEEEKQLALGLDSLRELPCVTLDGHRVPLLVNTGLLADVARAQQRGAEGVGLYRTEVPFMINQRFPSEKEQLAIYREQLQAFHPLPVTMRSLDIGGDKSLSYFPIKEDNPFLGWRGIRVTLDHPEIFLVQTRAMLKASEGLNNLRILLPMISGTHELEEALHLIHRAWGEVRDEGSDVPMPPIGVMIEIPAAVYQAKELARQVDFLSVGSNDLTQYLLAVDRNNPRVADLYDYLHPAVLQALQHVVRDAHAEGKPVSICGEMAGDPAAAVLLMAMGFDSLSMNATNLPKVKWMLRQVELGMAKELLATLMTIDNPQVIHSSLQLALKNLGLTRMINPGSAKTL</sequence>
<dbReference type="InterPro" id="IPR040442">
    <property type="entry name" value="Pyrv_kinase-like_dom_sf"/>
</dbReference>
<keyword evidence="9 15" id="KW-0808">Transferase</keyword>
<dbReference type="PROSITE" id="PS00742">
    <property type="entry name" value="PEP_ENZYMES_2"/>
    <property type="match status" value="1"/>
</dbReference>
<dbReference type="InterPro" id="IPR008731">
    <property type="entry name" value="PTS_EIN"/>
</dbReference>
<protein>
    <recommendedName>
        <fullName evidence="5">phosphoenolpyruvate--protein phosphotransferase</fullName>
        <ecNumber evidence="5">2.7.3.9</ecNumber>
    </recommendedName>
</protein>
<feature type="domain" description="GAF" evidence="14">
    <location>
        <begin position="17"/>
        <end position="164"/>
    </location>
</feature>
<dbReference type="SUPFAM" id="SSF52009">
    <property type="entry name" value="Phosphohistidine domain"/>
    <property type="match status" value="1"/>
</dbReference>
<keyword evidence="10" id="KW-0598">Phosphotransferase system</keyword>
<dbReference type="Gene3D" id="3.20.20.60">
    <property type="entry name" value="Phosphoenolpyruvate-binding domains"/>
    <property type="match status" value="1"/>
</dbReference>
<dbReference type="AlphaFoldDB" id="A0A0R2ZRA4"/>
<dbReference type="SUPFAM" id="SSF51621">
    <property type="entry name" value="Phosphoenolpyruvate/pyruvate domain"/>
    <property type="match status" value="1"/>
</dbReference>
<evidence type="ECO:0000256" key="2">
    <source>
        <dbReference type="ARBA" id="ARBA00001946"/>
    </source>
</evidence>
<dbReference type="Gene3D" id="3.30.450.40">
    <property type="match status" value="1"/>
</dbReference>
<proteinExistence type="inferred from homology"/>
<dbReference type="InterPro" id="IPR000121">
    <property type="entry name" value="PEP_util_C"/>
</dbReference>
<dbReference type="GO" id="GO:0008965">
    <property type="term" value="F:phosphoenolpyruvate-protein phosphotransferase activity"/>
    <property type="evidence" value="ECO:0007669"/>
    <property type="project" value="UniProtKB-EC"/>
</dbReference>
<dbReference type="GO" id="GO:0046872">
    <property type="term" value="F:metal ion binding"/>
    <property type="evidence" value="ECO:0007669"/>
    <property type="project" value="UniProtKB-KW"/>
</dbReference>
<keyword evidence="15" id="KW-0670">Pyruvate</keyword>
<dbReference type="Pfam" id="PF05524">
    <property type="entry name" value="PEP-utilisers_N"/>
    <property type="match status" value="1"/>
</dbReference>
<evidence type="ECO:0000313" key="17">
    <source>
        <dbReference type="Proteomes" id="UP000052019"/>
    </source>
</evidence>
<evidence type="ECO:0000256" key="9">
    <source>
        <dbReference type="ARBA" id="ARBA00022679"/>
    </source>
</evidence>
<dbReference type="GO" id="GO:0016301">
    <property type="term" value="F:kinase activity"/>
    <property type="evidence" value="ECO:0007669"/>
    <property type="project" value="UniProtKB-KW"/>
</dbReference>
<name>A0A0R2ZRA4_9PSED</name>
<dbReference type="PATRIC" id="fig|200450.4.peg.1901"/>
<evidence type="ECO:0000313" key="15">
    <source>
        <dbReference type="EMBL" id="KRP63186.1"/>
    </source>
</evidence>
<dbReference type="EMBL" id="LT629760">
    <property type="protein sequence ID" value="SDR97720.1"/>
    <property type="molecule type" value="Genomic_DNA"/>
</dbReference>
<gene>
    <name evidence="16" type="ORF">SAMN04490205_1064</name>
    <name evidence="15" type="ORF">TU79_02115</name>
</gene>
<keyword evidence="11" id="KW-0479">Metal-binding</keyword>
<evidence type="ECO:0000256" key="1">
    <source>
        <dbReference type="ARBA" id="ARBA00000683"/>
    </source>
</evidence>
<dbReference type="Gene3D" id="1.10.274.10">
    <property type="entry name" value="PtsI, HPr-binding domain"/>
    <property type="match status" value="1"/>
</dbReference>
<dbReference type="SUPFAM" id="SSF55781">
    <property type="entry name" value="GAF domain-like"/>
    <property type="match status" value="1"/>
</dbReference>
<comment type="similarity">
    <text evidence="4">Belongs to the PEP-utilizing enzyme family.</text>
</comment>
<dbReference type="InterPro" id="IPR023151">
    <property type="entry name" value="PEP_util_CS"/>
</dbReference>
<evidence type="ECO:0000256" key="3">
    <source>
        <dbReference type="ARBA" id="ARBA00004496"/>
    </source>
</evidence>
<evidence type="ECO:0000313" key="16">
    <source>
        <dbReference type="EMBL" id="SDR97720.1"/>
    </source>
</evidence>
<dbReference type="NCBIfam" id="NF008283">
    <property type="entry name" value="PRK11061.1"/>
    <property type="match status" value="1"/>
</dbReference>
<dbReference type="InterPro" id="IPR015813">
    <property type="entry name" value="Pyrv/PenolPyrv_kinase-like_dom"/>
</dbReference>
<dbReference type="Gene3D" id="3.50.30.10">
    <property type="entry name" value="Phosphohistidine domain"/>
    <property type="match status" value="1"/>
</dbReference>
<dbReference type="InterPro" id="IPR003018">
    <property type="entry name" value="GAF"/>
</dbReference>
<dbReference type="SMART" id="SM00065">
    <property type="entry name" value="GAF"/>
    <property type="match status" value="1"/>
</dbReference>
<reference evidence="16 18" key="2">
    <citation type="submission" date="2016-10" db="EMBL/GenBank/DDBJ databases">
        <authorList>
            <person name="Varghese N."/>
            <person name="Submissions S."/>
        </authorList>
    </citation>
    <scope>NUCLEOTIDE SEQUENCE [LARGE SCALE GENOMIC DNA]</scope>
    <source>
        <strain evidence="16 18">BS3111</strain>
    </source>
</reference>
<dbReference type="InterPro" id="IPR036618">
    <property type="entry name" value="PtsI_HPr-bd_sf"/>
</dbReference>
<dbReference type="InterPro" id="IPR008279">
    <property type="entry name" value="PEP-util_enz_mobile_dom"/>
</dbReference>
<dbReference type="PANTHER" id="PTHR46244:SF1">
    <property type="entry name" value="PHOSPHOENOLPYRUVATE-DEPENDENT PHOSPHOTRANSFERASE SYSTEM"/>
    <property type="match status" value="1"/>
</dbReference>
<evidence type="ECO:0000256" key="8">
    <source>
        <dbReference type="ARBA" id="ARBA00022597"/>
    </source>
</evidence>
<reference evidence="15 17" key="1">
    <citation type="submission" date="2015-02" db="EMBL/GenBank/DDBJ databases">
        <title>Two Pseudomonas sp. nov. isolated from raw milk.</title>
        <authorList>
            <person name="Wenning M."/>
            <person name="von Neubeck M."/>
            <person name="Huptas C."/>
            <person name="Scherer S."/>
        </authorList>
    </citation>
    <scope>NUCLEOTIDE SEQUENCE [LARGE SCALE GENOMIC DNA]</scope>
    <source>
        <strain evidence="15 17">DSM 14937</strain>
    </source>
</reference>
<evidence type="ECO:0000313" key="18">
    <source>
        <dbReference type="Proteomes" id="UP000183126"/>
    </source>
</evidence>
<dbReference type="Pfam" id="PF00391">
    <property type="entry name" value="PEP-utilizers"/>
    <property type="match status" value="1"/>
</dbReference>
<keyword evidence="8" id="KW-0762">Sugar transport</keyword>
<accession>A0A0R2ZRA4</accession>
<comment type="cofactor">
    <cofactor evidence="2">
        <name>Mg(2+)</name>
        <dbReference type="ChEBI" id="CHEBI:18420"/>
    </cofactor>
</comment>
<organism evidence="15 17">
    <name type="scientific">Pseudomonas trivialis</name>
    <dbReference type="NCBI Taxonomy" id="200450"/>
    <lineage>
        <taxon>Bacteria</taxon>
        <taxon>Pseudomonadati</taxon>
        <taxon>Pseudomonadota</taxon>
        <taxon>Gammaproteobacteria</taxon>
        <taxon>Pseudomonadales</taxon>
        <taxon>Pseudomonadaceae</taxon>
        <taxon>Pseudomonas</taxon>
    </lineage>
</organism>